<evidence type="ECO:0000313" key="2">
    <source>
        <dbReference type="EMBL" id="MFD3293428.1"/>
    </source>
</evidence>
<name>A0ABW6DDP9_9BACT</name>
<comment type="caution">
    <text evidence="2">The sequence shown here is derived from an EMBL/GenBank/DDBJ whole genome shotgun (WGS) entry which is preliminary data.</text>
</comment>
<dbReference type="RefSeq" id="WP_377978673.1">
    <property type="nucleotide sequence ID" value="NZ_JBBKXY010000002.1"/>
</dbReference>
<sequence length="457" mass="54294">MKIIQTFWSGNNQQNILHNHAGWLSPEYNWMSWALSCLQLKKFYGSPNLVTDQLGKQVLIDILCLPYNDVNVSLDILNRYSPKLWALAKIYSYSLQTEPFIHVDGDIFIWERFDDRINHAELIGQNLEIDFAYYYKSMAEVRENFEYIPEPILSTLLENPVIYSCNTGIIGGRNLAIFKEYTELSLEFIDKNKPHLENIDLPTFNIAFEQLLYYSLAKYRNTPIEYYVRDQEFDPTYTGFARFDCVPYHTKFIHALGDFKKNKETCLHLGKRLRKDYPEFYFRILKVCQESGLVLHNKAYQLSELSPVSNEISYFLNLKVHFQSFEVKNWLYFYGKDMFIFEKIEELYSLPFEKILNQKIVFDEDSEIIEISEQNFTQILRVVNLETLSYLEFELDSLNMVMYDAFLTQKCINQAIDEISIYFSKDEIETDYQKFQNLVLDRIKEGMYRGSLKWLKD</sequence>
<dbReference type="InterPro" id="IPR046621">
    <property type="entry name" value="DUF6734"/>
</dbReference>
<reference evidence="2 3" key="1">
    <citation type="submission" date="2024-03" db="EMBL/GenBank/DDBJ databases">
        <title>Aquirufa genome sequencing.</title>
        <authorList>
            <person name="Pitt A."/>
            <person name="Hahn M.W."/>
        </authorList>
    </citation>
    <scope>NUCLEOTIDE SEQUENCE [LARGE SCALE GENOMIC DNA]</scope>
    <source>
        <strain evidence="2 3">KTFRIE-69F</strain>
    </source>
</reference>
<protein>
    <submittedName>
        <fullName evidence="2">DUF6734 family protein</fullName>
    </submittedName>
</protein>
<accession>A0ABW6DDP9</accession>
<keyword evidence="3" id="KW-1185">Reference proteome</keyword>
<evidence type="ECO:0000259" key="1">
    <source>
        <dbReference type="Pfam" id="PF20508"/>
    </source>
</evidence>
<dbReference type="EMBL" id="JBBKXY010000002">
    <property type="protein sequence ID" value="MFD3293428.1"/>
    <property type="molecule type" value="Genomic_DNA"/>
</dbReference>
<proteinExistence type="predicted"/>
<feature type="domain" description="DUF6734" evidence="1">
    <location>
        <begin position="1"/>
        <end position="286"/>
    </location>
</feature>
<organism evidence="2 3">
    <name type="scientific">Aquirufa originis</name>
    <dbReference type="NCBI Taxonomy" id="3096514"/>
    <lineage>
        <taxon>Bacteria</taxon>
        <taxon>Pseudomonadati</taxon>
        <taxon>Bacteroidota</taxon>
        <taxon>Cytophagia</taxon>
        <taxon>Cytophagales</taxon>
        <taxon>Flectobacillaceae</taxon>
        <taxon>Aquirufa</taxon>
    </lineage>
</organism>
<dbReference type="Pfam" id="PF20508">
    <property type="entry name" value="DUF6734"/>
    <property type="match status" value="1"/>
</dbReference>
<gene>
    <name evidence="2" type="ORF">SKC35_07000</name>
</gene>
<dbReference type="Proteomes" id="UP001598112">
    <property type="component" value="Unassembled WGS sequence"/>
</dbReference>
<evidence type="ECO:0000313" key="3">
    <source>
        <dbReference type="Proteomes" id="UP001598112"/>
    </source>
</evidence>